<evidence type="ECO:0008006" key="4">
    <source>
        <dbReference type="Google" id="ProtNLM"/>
    </source>
</evidence>
<accession>A0A2N5ZIF2</accession>
<gene>
    <name evidence="2" type="ORF">C0601_04480</name>
</gene>
<keyword evidence="1" id="KW-0812">Transmembrane</keyword>
<proteinExistence type="predicted"/>
<reference evidence="2 3" key="1">
    <citation type="submission" date="2017-11" db="EMBL/GenBank/DDBJ databases">
        <title>Genome-resolved metagenomics identifies genetic mobility, metabolic interactions, and unexpected diversity in perchlorate-reducing communities.</title>
        <authorList>
            <person name="Barnum T.P."/>
            <person name="Figueroa I.A."/>
            <person name="Carlstrom C.I."/>
            <person name="Lucas L.N."/>
            <person name="Engelbrektson A.L."/>
            <person name="Coates J.D."/>
        </authorList>
    </citation>
    <scope>NUCLEOTIDE SEQUENCE [LARGE SCALE GENOMIC DNA]</scope>
    <source>
        <strain evidence="2">BM706</strain>
    </source>
</reference>
<comment type="caution">
    <text evidence="2">The sequence shown here is derived from an EMBL/GenBank/DDBJ whole genome shotgun (WGS) entry which is preliminary data.</text>
</comment>
<dbReference type="Proteomes" id="UP000234857">
    <property type="component" value="Unassembled WGS sequence"/>
</dbReference>
<protein>
    <recommendedName>
        <fullName evidence="4">Peptidase C39 domain-containing protein</fullName>
    </recommendedName>
</protein>
<sequence length="197" mass="23089">MIKKKKLIFRLIILFCIVVVIYRLNGVRLHIKGDLNFSGSRSTSVEENKKVFLYVYLKYLGENLSYDELNKLIPEGESFKSIEDLANLIDKYSCFKIPKNLEYIKKCIDHKVPVIIFSKKDPLFIIGYNSISGKFIVIDSRKFIEDSYLLSMDINKISRIDKAILSDFLKESEALIILKKYSDFYENEFERESILKI</sequence>
<organism evidence="2 3">
    <name type="scientific">Muiribacterium halophilum</name>
    <dbReference type="NCBI Taxonomy" id="2053465"/>
    <lineage>
        <taxon>Bacteria</taxon>
        <taxon>Candidatus Muiribacteriota</taxon>
        <taxon>Candidatus Muiribacteriia</taxon>
        <taxon>Candidatus Muiribacteriales</taxon>
        <taxon>Candidatus Muiribacteriaceae</taxon>
        <taxon>Candidatus Muiribacterium</taxon>
    </lineage>
</organism>
<evidence type="ECO:0000256" key="1">
    <source>
        <dbReference type="SAM" id="Phobius"/>
    </source>
</evidence>
<keyword evidence="1" id="KW-1133">Transmembrane helix</keyword>
<evidence type="ECO:0000313" key="3">
    <source>
        <dbReference type="Proteomes" id="UP000234857"/>
    </source>
</evidence>
<name>A0A2N5ZIF2_MUIH1</name>
<dbReference type="EMBL" id="PKTG01000062">
    <property type="protein sequence ID" value="PLX18478.1"/>
    <property type="molecule type" value="Genomic_DNA"/>
</dbReference>
<evidence type="ECO:0000313" key="2">
    <source>
        <dbReference type="EMBL" id="PLX18478.1"/>
    </source>
</evidence>
<feature type="transmembrane region" description="Helical" evidence="1">
    <location>
        <begin position="7"/>
        <end position="24"/>
    </location>
</feature>
<dbReference type="AlphaFoldDB" id="A0A2N5ZIF2"/>
<keyword evidence="1" id="KW-0472">Membrane</keyword>